<sequence>MLDINVEDQFFKLIKQGKKTVEGRLAKSKFLNLAPGDCLRINNQLIVFVQRVDCYPFFRDMLFHEGLKNVLPGCASLDEGENIYYRFYSREDEKKFGVIAVKLKLE</sequence>
<evidence type="ECO:0000259" key="1">
    <source>
        <dbReference type="SMART" id="SM01022"/>
    </source>
</evidence>
<dbReference type="KEGG" id="puv:PUV_04190"/>
<dbReference type="EMBL" id="FR872580">
    <property type="protein sequence ID" value="CCB85369.1"/>
    <property type="molecule type" value="Genomic_DNA"/>
</dbReference>
<organism evidence="2 3">
    <name type="scientific">Parachlamydia acanthamoebae (strain UV7)</name>
    <dbReference type="NCBI Taxonomy" id="765952"/>
    <lineage>
        <taxon>Bacteria</taxon>
        <taxon>Pseudomonadati</taxon>
        <taxon>Chlamydiota</taxon>
        <taxon>Chlamydiia</taxon>
        <taxon>Parachlamydiales</taxon>
        <taxon>Parachlamydiaceae</taxon>
        <taxon>Parachlamydia</taxon>
    </lineage>
</organism>
<gene>
    <name evidence="2" type="ordered locus">PUV_04190</name>
</gene>
<dbReference type="InterPro" id="IPR007374">
    <property type="entry name" value="ASCH_domain"/>
</dbReference>
<name>F8KWH1_PARAV</name>
<evidence type="ECO:0000313" key="2">
    <source>
        <dbReference type="EMBL" id="CCB85369.1"/>
    </source>
</evidence>
<dbReference type="InterPro" id="IPR015947">
    <property type="entry name" value="PUA-like_sf"/>
</dbReference>
<dbReference type="AlphaFoldDB" id="F8KWH1"/>
<dbReference type="OrthoDB" id="21341at2"/>
<dbReference type="Gene3D" id="2.30.130.30">
    <property type="entry name" value="Hypothetical protein"/>
    <property type="match status" value="1"/>
</dbReference>
<accession>F8KWH1</accession>
<dbReference type="STRING" id="765952.PUV_04190"/>
<dbReference type="SMART" id="SM01022">
    <property type="entry name" value="ASCH"/>
    <property type="match status" value="1"/>
</dbReference>
<dbReference type="Pfam" id="PF04266">
    <property type="entry name" value="ASCH"/>
    <property type="match status" value="1"/>
</dbReference>
<proteinExistence type="predicted"/>
<protein>
    <recommendedName>
        <fullName evidence="1">ASCH domain-containing protein</fullName>
    </recommendedName>
</protein>
<dbReference type="HOGENOM" id="CLU_139906_0_1_0"/>
<feature type="domain" description="ASCH" evidence="1">
    <location>
        <begin position="4"/>
        <end position="106"/>
    </location>
</feature>
<reference evidence="2 3" key="2">
    <citation type="journal article" date="2011" name="Mol. Biol. Evol.">
        <title>Unity in variety--the pan-genome of the Chlamydiae.</title>
        <authorList>
            <person name="Collingro A."/>
            <person name="Tischler P."/>
            <person name="Weinmaier T."/>
            <person name="Penz T."/>
            <person name="Heinz E."/>
            <person name="Brunham R.C."/>
            <person name="Read T.D."/>
            <person name="Bavoil P.M."/>
            <person name="Sachse K."/>
            <person name="Kahane S."/>
            <person name="Friedman M.G."/>
            <person name="Rattei T."/>
            <person name="Myers G.S."/>
            <person name="Horn M."/>
        </authorList>
    </citation>
    <scope>NUCLEOTIDE SEQUENCE [LARGE SCALE GENOMIC DNA]</scope>
    <source>
        <strain evidence="3">UV7</strain>
    </source>
</reference>
<reference key="1">
    <citation type="journal article" date="2011" name="Mol. Biol. Evol.">
        <title>Unity in variety -- the pan-genome of the Chlamydiae.</title>
        <authorList>
            <person name="Collingro A."/>
            <person name="Tischler P."/>
            <person name="Weinmaier T."/>
            <person name="Penz T."/>
            <person name="Heinz E."/>
            <person name="Brunham R.C."/>
            <person name="Read T.D."/>
            <person name="Bavoil P.M."/>
            <person name="Sachse K."/>
            <person name="Kahane S."/>
            <person name="Friedman M.G."/>
            <person name="Rattei T."/>
            <person name="Myers G.S.A."/>
            <person name="Horn M."/>
        </authorList>
    </citation>
    <scope>NUCLEOTIDE SEQUENCE</scope>
    <source>
        <strain>UV7</strain>
    </source>
</reference>
<dbReference type="PANTHER" id="PTHR34204:SF2">
    <property type="entry name" value="RNA-BINDING ASCH DOMAIN PROTEIN"/>
    <property type="match status" value="1"/>
</dbReference>
<keyword evidence="3" id="KW-1185">Reference proteome</keyword>
<evidence type="ECO:0000313" key="3">
    <source>
        <dbReference type="Proteomes" id="UP000000495"/>
    </source>
</evidence>
<dbReference type="eggNOG" id="COG4043">
    <property type="taxonomic scope" value="Bacteria"/>
</dbReference>
<dbReference type="PANTHER" id="PTHR34204">
    <property type="entry name" value="RNA-BINDING ASCH DOMAIN PROTEIN"/>
    <property type="match status" value="1"/>
</dbReference>
<dbReference type="Proteomes" id="UP000000495">
    <property type="component" value="Chromosome"/>
</dbReference>
<dbReference type="SUPFAM" id="SSF88697">
    <property type="entry name" value="PUA domain-like"/>
    <property type="match status" value="1"/>
</dbReference>
<dbReference type="RefSeq" id="WP_006340344.1">
    <property type="nucleotide sequence ID" value="NC_015702.1"/>
</dbReference>